<dbReference type="InterPro" id="IPR025622">
    <property type="entry name" value="YqzE"/>
</dbReference>
<reference evidence="1 2" key="2">
    <citation type="journal article" date="2016" name="Int. J. Syst. Evol. Microbiol.">
        <title>Bacillus gobiensis sp. nov., isolated from a soil sample.</title>
        <authorList>
            <person name="Liu B."/>
            <person name="Liu G.H."/>
            <person name="Cetin S."/>
            <person name="Schumann P."/>
            <person name="Pan Z.Z."/>
            <person name="Chen Q.Q."/>
        </authorList>
    </citation>
    <scope>NUCLEOTIDE SEQUENCE [LARGE SCALE GENOMIC DNA]</scope>
    <source>
        <strain evidence="1 2">FJAT-4402</strain>
    </source>
</reference>
<evidence type="ECO:0000313" key="1">
    <source>
        <dbReference type="EMBL" id="ALC81604.1"/>
    </source>
</evidence>
<evidence type="ECO:0008006" key="3">
    <source>
        <dbReference type="Google" id="ProtNLM"/>
    </source>
</evidence>
<dbReference type="Proteomes" id="UP000067625">
    <property type="component" value="Chromosome"/>
</dbReference>
<gene>
    <name evidence="1" type="ORF">AM592_08300</name>
</gene>
<dbReference type="RefSeq" id="WP_053603362.1">
    <property type="nucleotide sequence ID" value="NZ_CP012600.1"/>
</dbReference>
<dbReference type="OrthoDB" id="2691835at2"/>
<reference evidence="2" key="1">
    <citation type="submission" date="2015-08" db="EMBL/GenBank/DDBJ databases">
        <title>Genome sequencing project for genomic taxonomy and phylogenomics of Bacillus-like bacteria.</title>
        <authorList>
            <person name="Liu B."/>
            <person name="Wang J."/>
            <person name="Zhu Y."/>
            <person name="Liu G."/>
            <person name="Chen Q."/>
            <person name="Chen Z."/>
            <person name="Lan J."/>
            <person name="Che J."/>
            <person name="Ge C."/>
            <person name="Shi H."/>
            <person name="Pan Z."/>
            <person name="Liu X."/>
        </authorList>
    </citation>
    <scope>NUCLEOTIDE SEQUENCE [LARGE SCALE GENOMIC DNA]</scope>
    <source>
        <strain evidence="2">FJAT-4402</strain>
    </source>
</reference>
<dbReference type="PATRIC" id="fig|1441095.3.peg.1821"/>
<dbReference type="AlphaFoldDB" id="A0A0M4FJG1"/>
<accession>A0A0M4FJG1</accession>
<dbReference type="Pfam" id="PF14038">
    <property type="entry name" value="YqzE"/>
    <property type="match status" value="1"/>
</dbReference>
<dbReference type="STRING" id="1441095.AM592_08300"/>
<evidence type="ECO:0000313" key="2">
    <source>
        <dbReference type="Proteomes" id="UP000067625"/>
    </source>
</evidence>
<protein>
    <recommendedName>
        <fullName evidence="3">YqzE family protein</fullName>
    </recommendedName>
</protein>
<sequence>MKTNDYVKYMTEQLVKYMDMPENERKEWRQERKSPKPPRSVRWFGMFPIAIKMFFQRNKQ</sequence>
<proteinExistence type="predicted"/>
<keyword evidence="2" id="KW-1185">Reference proteome</keyword>
<organism evidence="1 2">
    <name type="scientific">Bacillus gobiensis</name>
    <dbReference type="NCBI Taxonomy" id="1441095"/>
    <lineage>
        <taxon>Bacteria</taxon>
        <taxon>Bacillati</taxon>
        <taxon>Bacillota</taxon>
        <taxon>Bacilli</taxon>
        <taxon>Bacillales</taxon>
        <taxon>Bacillaceae</taxon>
        <taxon>Bacillus</taxon>
    </lineage>
</organism>
<dbReference type="EMBL" id="CP012600">
    <property type="protein sequence ID" value="ALC81604.1"/>
    <property type="molecule type" value="Genomic_DNA"/>
</dbReference>
<name>A0A0M4FJG1_9BACI</name>